<dbReference type="Proteomes" id="UP000887116">
    <property type="component" value="Unassembled WGS sequence"/>
</dbReference>
<dbReference type="OrthoDB" id="6076990at2759"/>
<evidence type="ECO:0000313" key="2">
    <source>
        <dbReference type="Proteomes" id="UP000887116"/>
    </source>
</evidence>
<protein>
    <submittedName>
        <fullName evidence="1">CABIT domain-containing protein</fullName>
    </submittedName>
</protein>
<keyword evidence="2" id="KW-1185">Reference proteome</keyword>
<comment type="caution">
    <text evidence="1">The sequence shown here is derived from an EMBL/GenBank/DDBJ whole genome shotgun (WGS) entry which is preliminary data.</text>
</comment>
<organism evidence="1 2">
    <name type="scientific">Trichonephila clavata</name>
    <name type="common">Joro spider</name>
    <name type="synonym">Nephila clavata</name>
    <dbReference type="NCBI Taxonomy" id="2740835"/>
    <lineage>
        <taxon>Eukaryota</taxon>
        <taxon>Metazoa</taxon>
        <taxon>Ecdysozoa</taxon>
        <taxon>Arthropoda</taxon>
        <taxon>Chelicerata</taxon>
        <taxon>Arachnida</taxon>
        <taxon>Araneae</taxon>
        <taxon>Araneomorphae</taxon>
        <taxon>Entelegynae</taxon>
        <taxon>Araneoidea</taxon>
        <taxon>Nephilidae</taxon>
        <taxon>Trichonephila</taxon>
    </lineage>
</organism>
<sequence>MNIEWSKAPLSIYDFITQFKLPQVVKIHDGEHKRLQNPGSFDLQQPILLYKVYTCRKIHGRALSMDEKGHIKPSGPTLIIPDSYSECVSIAFTQSRTIDKTEREMFRFNERERILANSSLCLRLSHPFIICDNPDSEV</sequence>
<name>A0A8X6KNN4_TRICU</name>
<dbReference type="AlphaFoldDB" id="A0A8X6KNN4"/>
<evidence type="ECO:0000313" key="1">
    <source>
        <dbReference type="EMBL" id="GFQ78796.1"/>
    </source>
</evidence>
<proteinExistence type="predicted"/>
<dbReference type="EMBL" id="BMAO01002170">
    <property type="protein sequence ID" value="GFQ78796.1"/>
    <property type="molecule type" value="Genomic_DNA"/>
</dbReference>
<gene>
    <name evidence="1" type="primary">AVEN_153654_1</name>
    <name evidence="1" type="ORF">TNCT_142311</name>
</gene>
<accession>A0A8X6KNN4</accession>
<reference evidence="1" key="1">
    <citation type="submission" date="2020-07" db="EMBL/GenBank/DDBJ databases">
        <title>Multicomponent nature underlies the extraordinary mechanical properties of spider dragline silk.</title>
        <authorList>
            <person name="Kono N."/>
            <person name="Nakamura H."/>
            <person name="Mori M."/>
            <person name="Yoshida Y."/>
            <person name="Ohtoshi R."/>
            <person name="Malay A.D."/>
            <person name="Moran D.A.P."/>
            <person name="Tomita M."/>
            <person name="Numata K."/>
            <person name="Arakawa K."/>
        </authorList>
    </citation>
    <scope>NUCLEOTIDE SEQUENCE</scope>
</reference>